<dbReference type="InterPro" id="IPR014777">
    <property type="entry name" value="4pyrrole_Mease_sub1"/>
</dbReference>
<dbReference type="AlphaFoldDB" id="A0A6N0JQA7"/>
<dbReference type="InterPro" id="IPR006366">
    <property type="entry name" value="CobA/CysG_C"/>
</dbReference>
<dbReference type="UniPathway" id="UPA00262">
    <property type="reaction ID" value="UER00211"/>
</dbReference>
<evidence type="ECO:0000256" key="8">
    <source>
        <dbReference type="ARBA" id="ARBA00025705"/>
    </source>
</evidence>
<accession>A0A6N0JQA7</accession>
<evidence type="ECO:0000259" key="12">
    <source>
        <dbReference type="Pfam" id="PF00590"/>
    </source>
</evidence>
<evidence type="ECO:0000313" key="15">
    <source>
        <dbReference type="Proteomes" id="UP000509782"/>
    </source>
</evidence>
<feature type="domain" description="Tetrapyrrole methylase" evidence="12">
    <location>
        <begin position="4"/>
        <end position="215"/>
    </location>
</feature>
<protein>
    <recommendedName>
        <fullName evidence="2">uroporphyrinogen-III C-methyltransferase</fullName>
        <ecNumber evidence="2">2.1.1.107</ecNumber>
    </recommendedName>
</protein>
<comment type="pathway">
    <text evidence="9">Cofactor biosynthesis; adenosylcobalamin biosynthesis; precorrin-2 from uroporphyrinogen III: step 1/1.</text>
</comment>
<dbReference type="GO" id="GO:0032259">
    <property type="term" value="P:methylation"/>
    <property type="evidence" value="ECO:0007669"/>
    <property type="project" value="UniProtKB-KW"/>
</dbReference>
<evidence type="ECO:0000313" key="13">
    <source>
        <dbReference type="EMBL" id="QKQ49305.1"/>
    </source>
</evidence>
<dbReference type="EC" id="2.1.1.107" evidence="2"/>
<dbReference type="SUPFAM" id="SSF53790">
    <property type="entry name" value="Tetrapyrrole methylase"/>
    <property type="match status" value="1"/>
</dbReference>
<evidence type="ECO:0000256" key="10">
    <source>
        <dbReference type="RuleBase" id="RU003960"/>
    </source>
</evidence>
<organism evidence="13 15">
    <name type="scientific">Achromobacter denitrificans</name>
    <name type="common">Alcaligenes denitrificans</name>
    <dbReference type="NCBI Taxonomy" id="32002"/>
    <lineage>
        <taxon>Bacteria</taxon>
        <taxon>Pseudomonadati</taxon>
        <taxon>Pseudomonadota</taxon>
        <taxon>Betaproteobacteria</taxon>
        <taxon>Burkholderiales</taxon>
        <taxon>Alcaligenaceae</taxon>
        <taxon>Achromobacter</taxon>
    </lineage>
</organism>
<dbReference type="InterPro" id="IPR003043">
    <property type="entry name" value="Uropor_MeTrfase_CS"/>
</dbReference>
<evidence type="ECO:0000256" key="1">
    <source>
        <dbReference type="ARBA" id="ARBA00005879"/>
    </source>
</evidence>
<evidence type="ECO:0000313" key="14">
    <source>
        <dbReference type="EMBL" id="XAN16333.1"/>
    </source>
</evidence>
<keyword evidence="5 10" id="KW-0808">Transferase</keyword>
<evidence type="ECO:0000313" key="16">
    <source>
        <dbReference type="Proteomes" id="UP001446337"/>
    </source>
</evidence>
<gene>
    <name evidence="13" type="primary">cobA</name>
    <name evidence="14" type="ORF">AAIK43_34040</name>
    <name evidence="13" type="ORF">FOC81_22390</name>
</gene>
<keyword evidence="7" id="KW-0627">Porphyrin biosynthesis</keyword>
<dbReference type="PANTHER" id="PTHR45790:SF3">
    <property type="entry name" value="S-ADENOSYL-L-METHIONINE-DEPENDENT UROPORPHYRINOGEN III METHYLTRANSFERASE, CHLOROPLASTIC"/>
    <property type="match status" value="1"/>
</dbReference>
<name>A0A6N0JQA7_ACHDE</name>
<dbReference type="Proteomes" id="UP000509782">
    <property type="component" value="Chromosome"/>
</dbReference>
<evidence type="ECO:0000256" key="6">
    <source>
        <dbReference type="ARBA" id="ARBA00022691"/>
    </source>
</evidence>
<dbReference type="RefSeq" id="WP_088446166.1">
    <property type="nucleotide sequence ID" value="NZ_CP020917.1"/>
</dbReference>
<feature type="region of interest" description="Disordered" evidence="11">
    <location>
        <begin position="241"/>
        <end position="267"/>
    </location>
</feature>
<keyword evidence="3" id="KW-0169">Cobalamin biosynthesis</keyword>
<dbReference type="GO" id="GO:0009236">
    <property type="term" value="P:cobalamin biosynthetic process"/>
    <property type="evidence" value="ECO:0007669"/>
    <property type="project" value="UniProtKB-KW"/>
</dbReference>
<dbReference type="FunFam" id="3.30.950.10:FF:000001">
    <property type="entry name" value="Siroheme synthase"/>
    <property type="match status" value="1"/>
</dbReference>
<dbReference type="InterPro" id="IPR035996">
    <property type="entry name" value="4pyrrol_Methylase_sf"/>
</dbReference>
<evidence type="ECO:0000256" key="11">
    <source>
        <dbReference type="SAM" id="MobiDB-lite"/>
    </source>
</evidence>
<dbReference type="NCBIfam" id="TIGR01469">
    <property type="entry name" value="cobA_cysG_Cterm"/>
    <property type="match status" value="1"/>
</dbReference>
<dbReference type="Pfam" id="PF00590">
    <property type="entry name" value="TP_methylase"/>
    <property type="match status" value="1"/>
</dbReference>
<dbReference type="NCBIfam" id="NF004790">
    <property type="entry name" value="PRK06136.1"/>
    <property type="match status" value="1"/>
</dbReference>
<reference evidence="14 16" key="2">
    <citation type="submission" date="2024-05" db="EMBL/GenBank/DDBJ databases">
        <title>Achromobacter denitrificans. BP1, complete genome.</title>
        <authorList>
            <person name="Zhang B."/>
        </authorList>
    </citation>
    <scope>NUCLEOTIDE SEQUENCE [LARGE SCALE GENOMIC DNA]</scope>
    <source>
        <strain evidence="14 16">BP1</strain>
    </source>
</reference>
<dbReference type="InterPro" id="IPR050161">
    <property type="entry name" value="Siro_Cobalamin_biosynth"/>
</dbReference>
<dbReference type="FunFam" id="3.40.1010.10:FF:000001">
    <property type="entry name" value="Siroheme synthase"/>
    <property type="match status" value="1"/>
</dbReference>
<evidence type="ECO:0000256" key="3">
    <source>
        <dbReference type="ARBA" id="ARBA00022573"/>
    </source>
</evidence>
<comment type="pathway">
    <text evidence="8">Porphyrin-containing compound metabolism; siroheme biosynthesis; precorrin-2 from uroporphyrinogen III: step 1/1.</text>
</comment>
<reference evidence="13 15" key="1">
    <citation type="submission" date="2020-05" db="EMBL/GenBank/DDBJ databases">
        <title>FDA dAtabase for Regulatory Grade micrObial Sequences (FDA-ARGOS): Supporting development and validation of Infectious Disease Dx tests.</title>
        <authorList>
            <person name="Sproer C."/>
            <person name="Gronow S."/>
            <person name="Severitt S."/>
            <person name="Schroder I."/>
            <person name="Tallon L."/>
            <person name="Sadzewicz L."/>
            <person name="Zhao X."/>
            <person name="Vavikolanu K."/>
            <person name="Mehta A."/>
            <person name="Aluvathingal J."/>
            <person name="Nadendla S."/>
            <person name="Myers T."/>
            <person name="Yan Y."/>
            <person name="Sichtig H."/>
        </authorList>
    </citation>
    <scope>NUCLEOTIDE SEQUENCE [LARGE SCALE GENOMIC DNA]</scope>
    <source>
        <strain evidence="13 15">FDAARGOS_787</strain>
    </source>
</reference>
<proteinExistence type="inferred from homology"/>
<dbReference type="EMBL" id="CP154792">
    <property type="protein sequence ID" value="XAN16333.1"/>
    <property type="molecule type" value="Genomic_DNA"/>
</dbReference>
<keyword evidence="16" id="KW-1185">Reference proteome</keyword>
<keyword evidence="6" id="KW-0949">S-adenosyl-L-methionine</keyword>
<dbReference type="CDD" id="cd11642">
    <property type="entry name" value="SUMT"/>
    <property type="match status" value="1"/>
</dbReference>
<dbReference type="Gene3D" id="3.40.1010.10">
    <property type="entry name" value="Cobalt-precorrin-4 Transmethylase, Domain 1"/>
    <property type="match status" value="1"/>
</dbReference>
<dbReference type="Proteomes" id="UP001446337">
    <property type="component" value="Chromosome"/>
</dbReference>
<evidence type="ECO:0000256" key="7">
    <source>
        <dbReference type="ARBA" id="ARBA00023244"/>
    </source>
</evidence>
<dbReference type="GO" id="GO:0004851">
    <property type="term" value="F:uroporphyrin-III C-methyltransferase activity"/>
    <property type="evidence" value="ECO:0007669"/>
    <property type="project" value="UniProtKB-EC"/>
</dbReference>
<evidence type="ECO:0000256" key="2">
    <source>
        <dbReference type="ARBA" id="ARBA00012162"/>
    </source>
</evidence>
<keyword evidence="4 10" id="KW-0489">Methyltransferase</keyword>
<dbReference type="OrthoDB" id="9815856at2"/>
<dbReference type="PROSITE" id="PS00840">
    <property type="entry name" value="SUMT_2"/>
    <property type="match status" value="1"/>
</dbReference>
<sequence>MNGTVYLIGAGPGDPELLTVRAVKLLQQADAVVCDRLVGAGILPLINPRAQFHDVGKVPGGCLHRQDDIHRLLLDLARSHARVVRLKGGDPFIFGRGGEELLFLARHGIPVEVVPGITAANGCAAAVGIPLTHRGVATSVRFITGHLRDDAGLELDWSSLADPSCTLVFYMAVANVAAIVDALVRHGRDGNTPAALIHGGTTTSQRWEAAPLRRIPKIVASFEPPTLLVVGDVVRLARRAGPDAEPAPAGEPRHASDAIEPCAPVAA</sequence>
<dbReference type="Gene3D" id="3.30.950.10">
    <property type="entry name" value="Methyltransferase, Cobalt-precorrin-4 Transmethylase, Domain 2"/>
    <property type="match status" value="1"/>
</dbReference>
<comment type="similarity">
    <text evidence="1 10">Belongs to the precorrin methyltransferase family.</text>
</comment>
<dbReference type="PANTHER" id="PTHR45790">
    <property type="entry name" value="SIROHEME SYNTHASE-RELATED"/>
    <property type="match status" value="1"/>
</dbReference>
<dbReference type="InterPro" id="IPR000878">
    <property type="entry name" value="4pyrrol_Mease"/>
</dbReference>
<evidence type="ECO:0000256" key="4">
    <source>
        <dbReference type="ARBA" id="ARBA00022603"/>
    </source>
</evidence>
<evidence type="ECO:0000256" key="5">
    <source>
        <dbReference type="ARBA" id="ARBA00022679"/>
    </source>
</evidence>
<evidence type="ECO:0000256" key="9">
    <source>
        <dbReference type="ARBA" id="ARBA00060548"/>
    </source>
</evidence>
<dbReference type="InterPro" id="IPR014776">
    <property type="entry name" value="4pyrrole_Mease_sub2"/>
</dbReference>
<dbReference type="PROSITE" id="PS00839">
    <property type="entry name" value="SUMT_1"/>
    <property type="match status" value="1"/>
</dbReference>
<dbReference type="GO" id="GO:0019354">
    <property type="term" value="P:siroheme biosynthetic process"/>
    <property type="evidence" value="ECO:0007669"/>
    <property type="project" value="UniProtKB-UniPathway"/>
</dbReference>
<dbReference type="EMBL" id="CP054569">
    <property type="protein sequence ID" value="QKQ49305.1"/>
    <property type="molecule type" value="Genomic_DNA"/>
</dbReference>